<name>A0A381NYR0_9ZZZZ</name>
<dbReference type="PANTHER" id="PTHR35534">
    <property type="entry name" value="50S RIBOSOMAL PROTEIN L32"/>
    <property type="match status" value="1"/>
</dbReference>
<accession>A0A381NYR0</accession>
<evidence type="ECO:0000256" key="3">
    <source>
        <dbReference type="ARBA" id="ARBA00023274"/>
    </source>
</evidence>
<dbReference type="Pfam" id="PF01783">
    <property type="entry name" value="Ribosomal_L32p"/>
    <property type="match status" value="1"/>
</dbReference>
<protein>
    <recommendedName>
        <fullName evidence="5">50S ribosomal protein L32</fullName>
    </recommendedName>
</protein>
<organism evidence="4">
    <name type="scientific">marine metagenome</name>
    <dbReference type="NCBI Taxonomy" id="408172"/>
    <lineage>
        <taxon>unclassified sequences</taxon>
        <taxon>metagenomes</taxon>
        <taxon>ecological metagenomes</taxon>
    </lineage>
</organism>
<evidence type="ECO:0000256" key="1">
    <source>
        <dbReference type="ARBA" id="ARBA00008560"/>
    </source>
</evidence>
<dbReference type="InterPro" id="IPR044957">
    <property type="entry name" value="Ribosomal_bL32_bact"/>
</dbReference>
<dbReference type="AlphaFoldDB" id="A0A381NYR0"/>
<comment type="similarity">
    <text evidence="1">Belongs to the bacterial ribosomal protein bL32 family.</text>
</comment>
<evidence type="ECO:0000256" key="2">
    <source>
        <dbReference type="ARBA" id="ARBA00022980"/>
    </source>
</evidence>
<reference evidence="4" key="1">
    <citation type="submission" date="2018-05" db="EMBL/GenBank/DDBJ databases">
        <authorList>
            <person name="Lanie J.A."/>
            <person name="Ng W.-L."/>
            <person name="Kazmierczak K.M."/>
            <person name="Andrzejewski T.M."/>
            <person name="Davidsen T.M."/>
            <person name="Wayne K.J."/>
            <person name="Tettelin H."/>
            <person name="Glass J.I."/>
            <person name="Rusch D."/>
            <person name="Podicherti R."/>
            <person name="Tsui H.-C.T."/>
            <person name="Winkler M.E."/>
        </authorList>
    </citation>
    <scope>NUCLEOTIDE SEQUENCE</scope>
</reference>
<evidence type="ECO:0008006" key="5">
    <source>
        <dbReference type="Google" id="ProtNLM"/>
    </source>
</evidence>
<dbReference type="SUPFAM" id="SSF57829">
    <property type="entry name" value="Zn-binding ribosomal proteins"/>
    <property type="match status" value="1"/>
</dbReference>
<sequence length="60" mass="6784">MAVPRSKTSRSQRDHRRGHIKITESALSECTNCNALIRPHRVCPECGFYKGVEVIEVKTS</sequence>
<dbReference type="HAMAP" id="MF_00340">
    <property type="entry name" value="Ribosomal_bL32"/>
    <property type="match status" value="1"/>
</dbReference>
<dbReference type="PANTHER" id="PTHR35534:SF1">
    <property type="entry name" value="LARGE RIBOSOMAL SUBUNIT PROTEIN BL32"/>
    <property type="match status" value="1"/>
</dbReference>
<dbReference type="GO" id="GO:0003735">
    <property type="term" value="F:structural constituent of ribosome"/>
    <property type="evidence" value="ECO:0007669"/>
    <property type="project" value="InterPro"/>
</dbReference>
<dbReference type="InterPro" id="IPR011332">
    <property type="entry name" value="Ribosomal_zn-bd"/>
</dbReference>
<proteinExistence type="inferred from homology"/>
<keyword evidence="2" id="KW-0689">Ribosomal protein</keyword>
<gene>
    <name evidence="4" type="ORF">METZ01_LOCUS12629</name>
</gene>
<dbReference type="NCBIfam" id="TIGR01031">
    <property type="entry name" value="rpmF_bact"/>
    <property type="match status" value="1"/>
</dbReference>
<dbReference type="EMBL" id="UINC01000699">
    <property type="protein sequence ID" value="SUZ59775.1"/>
    <property type="molecule type" value="Genomic_DNA"/>
</dbReference>
<dbReference type="InterPro" id="IPR002677">
    <property type="entry name" value="Ribosomal_bL32"/>
</dbReference>
<evidence type="ECO:0000313" key="4">
    <source>
        <dbReference type="EMBL" id="SUZ59775.1"/>
    </source>
</evidence>
<dbReference type="GO" id="GO:0015934">
    <property type="term" value="C:large ribosomal subunit"/>
    <property type="evidence" value="ECO:0007669"/>
    <property type="project" value="InterPro"/>
</dbReference>
<dbReference type="GO" id="GO:0006412">
    <property type="term" value="P:translation"/>
    <property type="evidence" value="ECO:0007669"/>
    <property type="project" value="InterPro"/>
</dbReference>
<keyword evidence="3" id="KW-0687">Ribonucleoprotein</keyword>